<evidence type="ECO:0000259" key="4">
    <source>
        <dbReference type="Pfam" id="PF07987"/>
    </source>
</evidence>
<dbReference type="Pfam" id="PF07987">
    <property type="entry name" value="DUF1775"/>
    <property type="match status" value="1"/>
</dbReference>
<feature type="chain" id="PRO_5012416974" evidence="3">
    <location>
        <begin position="30"/>
        <end position="220"/>
    </location>
</feature>
<evidence type="ECO:0000256" key="2">
    <source>
        <dbReference type="SAM" id="Phobius"/>
    </source>
</evidence>
<feature type="region of interest" description="Disordered" evidence="1">
    <location>
        <begin position="149"/>
        <end position="190"/>
    </location>
</feature>
<comment type="caution">
    <text evidence="5">The sequence shown here is derived from an EMBL/GenBank/DDBJ whole genome shotgun (WGS) entry which is preliminary data.</text>
</comment>
<dbReference type="CDD" id="cd08545">
    <property type="entry name" value="YcnI_like"/>
    <property type="match status" value="1"/>
</dbReference>
<dbReference type="AlphaFoldDB" id="A0A1X2EMQ5"/>
<feature type="transmembrane region" description="Helical" evidence="2">
    <location>
        <begin position="198"/>
        <end position="216"/>
    </location>
</feature>
<organism evidence="5 6">
    <name type="scientific">Mycolicibacillus trivialis</name>
    <dbReference type="NCBI Taxonomy" id="1798"/>
    <lineage>
        <taxon>Bacteria</taxon>
        <taxon>Bacillati</taxon>
        <taxon>Actinomycetota</taxon>
        <taxon>Actinomycetes</taxon>
        <taxon>Mycobacteriales</taxon>
        <taxon>Mycobacteriaceae</taxon>
        <taxon>Mycolicibacillus</taxon>
    </lineage>
</organism>
<feature type="signal peptide" evidence="3">
    <location>
        <begin position="1"/>
        <end position="29"/>
    </location>
</feature>
<reference evidence="5 6" key="1">
    <citation type="submission" date="2016-01" db="EMBL/GenBank/DDBJ databases">
        <title>The new phylogeny of the genus Mycobacterium.</title>
        <authorList>
            <person name="Tarcisio F."/>
            <person name="Conor M."/>
            <person name="Antonella G."/>
            <person name="Elisabetta G."/>
            <person name="Giulia F.S."/>
            <person name="Sara T."/>
            <person name="Anna F."/>
            <person name="Clotilde B."/>
            <person name="Roberto B."/>
            <person name="Veronica D.S."/>
            <person name="Fabio R."/>
            <person name="Monica P."/>
            <person name="Olivier J."/>
            <person name="Enrico T."/>
            <person name="Nicola S."/>
        </authorList>
    </citation>
    <scope>NUCLEOTIDE SEQUENCE [LARGE SCALE GENOMIC DNA]</scope>
    <source>
        <strain evidence="5 6">DSM 44153</strain>
    </source>
</reference>
<sequence>MALIRPIRRLLAATAAAGLLGATVGIAPAAAHVTASSENPVRGGYATVTFAVPNESTTGAATTQLVITLPDVAAVRTETVPGWTAELDRDVQAGTVGKVTFTAESGGGIPTEQFGLFRVSMALPDTDTVSFPTVQVYDDGTRVSWDQETAADDTAEPEHPAPTLSLRAGTPDHAGPHSVDVGTHPSNPVHAADSTARVLGGAALLLGAVAIGVAMARRRS</sequence>
<protein>
    <submittedName>
        <fullName evidence="5">Nuclear export factor GLE1</fullName>
    </submittedName>
</protein>
<proteinExistence type="predicted"/>
<accession>A0A1X2EMQ5</accession>
<keyword evidence="3" id="KW-0732">Signal</keyword>
<keyword evidence="2" id="KW-0472">Membrane</keyword>
<dbReference type="Proteomes" id="UP000193090">
    <property type="component" value="Unassembled WGS sequence"/>
</dbReference>
<gene>
    <name evidence="5" type="ORF">AWC30_06185</name>
</gene>
<dbReference type="InterPro" id="IPR012533">
    <property type="entry name" value="YcnI-copper_dom"/>
</dbReference>
<dbReference type="EMBL" id="LQPZ01000015">
    <property type="protein sequence ID" value="ORX06685.1"/>
    <property type="molecule type" value="Genomic_DNA"/>
</dbReference>
<dbReference type="InterPro" id="IPR038507">
    <property type="entry name" value="YcnI-like_sf"/>
</dbReference>
<dbReference type="OrthoDB" id="9810871at2"/>
<feature type="domain" description="YncI copper-binding" evidence="4">
    <location>
        <begin position="32"/>
        <end position="166"/>
    </location>
</feature>
<dbReference type="Gene3D" id="2.60.40.2230">
    <property type="entry name" value="Uncharacterised protein YcnI-like PF07987, DUF1775"/>
    <property type="match status" value="1"/>
</dbReference>
<evidence type="ECO:0000256" key="1">
    <source>
        <dbReference type="SAM" id="MobiDB-lite"/>
    </source>
</evidence>
<dbReference type="RefSeq" id="WP_085109265.1">
    <property type="nucleotide sequence ID" value="NZ_JACKSN010000038.1"/>
</dbReference>
<evidence type="ECO:0000313" key="5">
    <source>
        <dbReference type="EMBL" id="ORX06685.1"/>
    </source>
</evidence>
<dbReference type="STRING" id="1798.AWC30_06185"/>
<name>A0A1X2EMQ5_9MYCO</name>
<keyword evidence="2" id="KW-0812">Transmembrane</keyword>
<keyword evidence="2" id="KW-1133">Transmembrane helix</keyword>
<evidence type="ECO:0000313" key="6">
    <source>
        <dbReference type="Proteomes" id="UP000193090"/>
    </source>
</evidence>
<evidence type="ECO:0000256" key="3">
    <source>
        <dbReference type="SAM" id="SignalP"/>
    </source>
</evidence>
<keyword evidence="6" id="KW-1185">Reference proteome</keyword>